<sequence length="59" mass="6343">MDVLVRCVPSLKVLAAEWPARMVIRSAALETISVDRAGGQGAVFGVVFSPLAPHRRRLA</sequence>
<gene>
    <name evidence="1" type="ORF">Arub01_43240</name>
</gene>
<evidence type="ECO:0000313" key="1">
    <source>
        <dbReference type="EMBL" id="GLW66080.1"/>
    </source>
</evidence>
<dbReference type="AlphaFoldDB" id="A0A9W6UYU9"/>
<protein>
    <submittedName>
        <fullName evidence="1">Uncharacterized protein</fullName>
    </submittedName>
</protein>
<proteinExistence type="predicted"/>
<organism evidence="1 2">
    <name type="scientific">Actinomadura rubrobrunea</name>
    <dbReference type="NCBI Taxonomy" id="115335"/>
    <lineage>
        <taxon>Bacteria</taxon>
        <taxon>Bacillati</taxon>
        <taxon>Actinomycetota</taxon>
        <taxon>Actinomycetes</taxon>
        <taxon>Streptosporangiales</taxon>
        <taxon>Thermomonosporaceae</taxon>
        <taxon>Actinomadura</taxon>
    </lineage>
</organism>
<dbReference type="Proteomes" id="UP001165124">
    <property type="component" value="Unassembled WGS sequence"/>
</dbReference>
<evidence type="ECO:0000313" key="2">
    <source>
        <dbReference type="Proteomes" id="UP001165124"/>
    </source>
</evidence>
<dbReference type="EMBL" id="BSRZ01000012">
    <property type="protein sequence ID" value="GLW66080.1"/>
    <property type="molecule type" value="Genomic_DNA"/>
</dbReference>
<keyword evidence="2" id="KW-1185">Reference proteome</keyword>
<reference evidence="1" key="1">
    <citation type="submission" date="2023-02" db="EMBL/GenBank/DDBJ databases">
        <title>Actinomadura rubrobrunea NBRC 14622.</title>
        <authorList>
            <person name="Ichikawa N."/>
            <person name="Sato H."/>
            <person name="Tonouchi N."/>
        </authorList>
    </citation>
    <scope>NUCLEOTIDE SEQUENCE</scope>
    <source>
        <strain evidence="1">NBRC 14622</strain>
    </source>
</reference>
<name>A0A9W6UYU9_9ACTN</name>
<comment type="caution">
    <text evidence="1">The sequence shown here is derived from an EMBL/GenBank/DDBJ whole genome shotgun (WGS) entry which is preliminary data.</text>
</comment>
<accession>A0A9W6UYU9</accession>